<evidence type="ECO:0000256" key="6">
    <source>
        <dbReference type="ARBA" id="ARBA00023136"/>
    </source>
</evidence>
<dbReference type="FunFam" id="2.60.40.10:FF:000053">
    <property type="entry name" value="Roundabout guidance receptor 1"/>
    <property type="match status" value="1"/>
</dbReference>
<evidence type="ECO:0000256" key="7">
    <source>
        <dbReference type="ARBA" id="ARBA00023157"/>
    </source>
</evidence>
<dbReference type="KEGG" id="sgre:126284281"/>
<feature type="compositionally biased region" description="Polar residues" evidence="9">
    <location>
        <begin position="1095"/>
        <end position="1122"/>
    </location>
</feature>
<evidence type="ECO:0000256" key="5">
    <source>
        <dbReference type="ARBA" id="ARBA00022989"/>
    </source>
</evidence>
<dbReference type="CDD" id="cd05725">
    <property type="entry name" value="IgI_3_Robo"/>
    <property type="match status" value="1"/>
</dbReference>
<feature type="transmembrane region" description="Helical" evidence="10">
    <location>
        <begin position="852"/>
        <end position="874"/>
    </location>
</feature>
<feature type="domain" description="Ig-like" evidence="12">
    <location>
        <begin position="410"/>
        <end position="497"/>
    </location>
</feature>
<proteinExistence type="evidence at transcript level"/>
<feature type="compositionally biased region" description="Pro residues" evidence="9">
    <location>
        <begin position="1203"/>
        <end position="1214"/>
    </location>
</feature>
<feature type="compositionally biased region" description="Polar residues" evidence="9">
    <location>
        <begin position="1022"/>
        <end position="1043"/>
    </location>
</feature>
<dbReference type="InterPro" id="IPR013783">
    <property type="entry name" value="Ig-like_fold"/>
</dbReference>
<dbReference type="SUPFAM" id="SSF48726">
    <property type="entry name" value="Immunoglobulin"/>
    <property type="match status" value="5"/>
</dbReference>
<feature type="region of interest" description="Disordered" evidence="9">
    <location>
        <begin position="1432"/>
        <end position="1520"/>
    </location>
</feature>
<name>A0A8E5NII3_SCHGR</name>
<feature type="domain" description="Fibronectin type-III" evidence="13">
    <location>
        <begin position="733"/>
        <end position="827"/>
    </location>
</feature>
<dbReference type="EMBL" id="MW962799">
    <property type="protein sequence ID" value="QVD39565.1"/>
    <property type="molecule type" value="mRNA"/>
</dbReference>
<dbReference type="PANTHER" id="PTHR44170">
    <property type="entry name" value="PROTEIN SIDEKICK"/>
    <property type="match status" value="1"/>
</dbReference>
<dbReference type="InterPro" id="IPR007110">
    <property type="entry name" value="Ig-like_dom"/>
</dbReference>
<dbReference type="SMART" id="SM00408">
    <property type="entry name" value="IGc2"/>
    <property type="match status" value="5"/>
</dbReference>
<dbReference type="FunFam" id="2.60.40.10:FF:001167">
    <property type="entry name" value="Roundabout 2, isoform B"/>
    <property type="match status" value="1"/>
</dbReference>
<dbReference type="InterPro" id="IPR003599">
    <property type="entry name" value="Ig_sub"/>
</dbReference>
<evidence type="ECO:0000259" key="12">
    <source>
        <dbReference type="PROSITE" id="PS50835"/>
    </source>
</evidence>
<reference evidence="14" key="1">
    <citation type="journal article" date="2021" name="J. Neurophysiol.">
        <title>Gene transcription changes in a locust model of noise-induced deafness.</title>
        <authorList>
            <person name="French A.S."/>
            <person name="Warren B."/>
        </authorList>
    </citation>
    <scope>NUCLEOTIDE SEQUENCE</scope>
</reference>
<evidence type="ECO:0000256" key="1">
    <source>
        <dbReference type="ARBA" id="ARBA00004167"/>
    </source>
</evidence>
<dbReference type="InterPro" id="IPR036116">
    <property type="entry name" value="FN3_sf"/>
</dbReference>
<dbReference type="GO" id="GO:0016199">
    <property type="term" value="P:axon midline choice point recognition"/>
    <property type="evidence" value="ECO:0007669"/>
    <property type="project" value="InterPro"/>
</dbReference>
<feature type="domain" description="Fibronectin type-III" evidence="13">
    <location>
        <begin position="633"/>
        <end position="728"/>
    </location>
</feature>
<feature type="chain" id="PRO_5034322891" evidence="11">
    <location>
        <begin position="26"/>
        <end position="1520"/>
    </location>
</feature>
<dbReference type="SMART" id="SM00406">
    <property type="entry name" value="IGv"/>
    <property type="match status" value="3"/>
</dbReference>
<feature type="domain" description="Fibronectin type-III" evidence="13">
    <location>
        <begin position="518"/>
        <end position="612"/>
    </location>
</feature>
<dbReference type="RefSeq" id="XP_049839062.1">
    <property type="nucleotide sequence ID" value="XM_049983105.1"/>
</dbReference>
<dbReference type="SMART" id="SM00060">
    <property type="entry name" value="FN3"/>
    <property type="match status" value="3"/>
</dbReference>
<feature type="region of interest" description="Disordered" evidence="9">
    <location>
        <begin position="490"/>
        <end position="522"/>
    </location>
</feature>
<feature type="region of interest" description="Disordered" evidence="9">
    <location>
        <begin position="1383"/>
        <end position="1413"/>
    </location>
</feature>
<organism evidence="14">
    <name type="scientific">Schistocerca gregaria</name>
    <name type="common">Desert locust</name>
    <name type="synonym">Gryllus gregarius</name>
    <dbReference type="NCBI Taxonomy" id="7010"/>
    <lineage>
        <taxon>Eukaryota</taxon>
        <taxon>Metazoa</taxon>
        <taxon>Ecdysozoa</taxon>
        <taxon>Arthropoda</taxon>
        <taxon>Hexapoda</taxon>
        <taxon>Insecta</taxon>
        <taxon>Pterygota</taxon>
        <taxon>Neoptera</taxon>
        <taxon>Polyneoptera</taxon>
        <taxon>Orthoptera</taxon>
        <taxon>Caelifera</taxon>
        <taxon>Acrididea</taxon>
        <taxon>Acridomorpha</taxon>
        <taxon>Acridoidea</taxon>
        <taxon>Acrididae</taxon>
        <taxon>Cyrtacanthacridinae</taxon>
        <taxon>Schistocerca</taxon>
    </lineage>
</organism>
<evidence type="ECO:0000256" key="3">
    <source>
        <dbReference type="ARBA" id="ARBA00022729"/>
    </source>
</evidence>
<protein>
    <submittedName>
        <fullName evidence="14">SAX-3</fullName>
    </submittedName>
</protein>
<feature type="compositionally biased region" description="Polar residues" evidence="9">
    <location>
        <begin position="1217"/>
        <end position="1236"/>
    </location>
</feature>
<dbReference type="InterPro" id="IPR036179">
    <property type="entry name" value="Ig-like_dom_sf"/>
</dbReference>
<feature type="compositionally biased region" description="Polar residues" evidence="9">
    <location>
        <begin position="1265"/>
        <end position="1281"/>
    </location>
</feature>
<dbReference type="CDD" id="cd00063">
    <property type="entry name" value="FN3"/>
    <property type="match status" value="3"/>
</dbReference>
<dbReference type="GeneID" id="126284281"/>
<dbReference type="FunFam" id="2.60.40.10:FF:000026">
    <property type="entry name" value="roundabout homolog 2 isoform X1"/>
    <property type="match status" value="1"/>
</dbReference>
<dbReference type="FunFam" id="2.60.40.10:FF:000948">
    <property type="entry name" value="Roundabout 1"/>
    <property type="match status" value="1"/>
</dbReference>
<feature type="compositionally biased region" description="Basic residues" evidence="9">
    <location>
        <begin position="1434"/>
        <end position="1447"/>
    </location>
</feature>
<feature type="compositionally biased region" description="Polar residues" evidence="9">
    <location>
        <begin position="1185"/>
        <end position="1198"/>
    </location>
</feature>
<feature type="signal peptide" evidence="11">
    <location>
        <begin position="1"/>
        <end position="25"/>
    </location>
</feature>
<evidence type="ECO:0000256" key="4">
    <source>
        <dbReference type="ARBA" id="ARBA00022737"/>
    </source>
</evidence>
<dbReference type="FunFam" id="2.60.40.10:FF:001559">
    <property type="entry name" value="Roundabout 1, isoform A"/>
    <property type="match status" value="1"/>
</dbReference>
<dbReference type="CDD" id="cd12087">
    <property type="entry name" value="TM_EGFR-like"/>
    <property type="match status" value="1"/>
</dbReference>
<dbReference type="InterPro" id="IPR032986">
    <property type="entry name" value="Robo1_Ig-like3"/>
</dbReference>
<evidence type="ECO:0000256" key="2">
    <source>
        <dbReference type="ARBA" id="ARBA00022692"/>
    </source>
</evidence>
<dbReference type="GO" id="GO:0098609">
    <property type="term" value="P:cell-cell adhesion"/>
    <property type="evidence" value="ECO:0007669"/>
    <property type="project" value="TreeGrafter"/>
</dbReference>
<feature type="domain" description="Ig-like" evidence="12">
    <location>
        <begin position="222"/>
        <end position="306"/>
    </location>
</feature>
<feature type="compositionally biased region" description="Low complexity" evidence="9">
    <location>
        <begin position="1161"/>
        <end position="1177"/>
    </location>
</feature>
<evidence type="ECO:0000256" key="10">
    <source>
        <dbReference type="SAM" id="Phobius"/>
    </source>
</evidence>
<feature type="compositionally biased region" description="Polar residues" evidence="9">
    <location>
        <begin position="1386"/>
        <end position="1396"/>
    </location>
</feature>
<feature type="region of interest" description="Disordered" evidence="9">
    <location>
        <begin position="1000"/>
        <end position="1043"/>
    </location>
</feature>
<evidence type="ECO:0000256" key="9">
    <source>
        <dbReference type="SAM" id="MobiDB-lite"/>
    </source>
</evidence>
<keyword evidence="8" id="KW-0393">Immunoglobulin domain</keyword>
<keyword evidence="4" id="KW-0677">Repeat</keyword>
<dbReference type="Gene3D" id="2.60.40.10">
    <property type="entry name" value="Immunoglobulins"/>
    <property type="match status" value="8"/>
</dbReference>
<dbReference type="InterPro" id="IPR003961">
    <property type="entry name" value="FN3_dom"/>
</dbReference>
<evidence type="ECO:0000313" key="14">
    <source>
        <dbReference type="EMBL" id="QVD39565.1"/>
    </source>
</evidence>
<keyword evidence="2 10" id="KW-0812">Transmembrane</keyword>
<comment type="subcellular location">
    <subcellularLocation>
        <location evidence="1">Membrane</location>
        <topology evidence="1">Single-pass membrane protein</topology>
    </subcellularLocation>
</comment>
<dbReference type="PROSITE" id="PS50853">
    <property type="entry name" value="FN3"/>
    <property type="match status" value="3"/>
</dbReference>
<evidence type="ECO:0000256" key="11">
    <source>
        <dbReference type="SAM" id="SignalP"/>
    </source>
</evidence>
<evidence type="ECO:0000259" key="13">
    <source>
        <dbReference type="PROSITE" id="PS50853"/>
    </source>
</evidence>
<feature type="domain" description="Ig-like" evidence="12">
    <location>
        <begin position="311"/>
        <end position="403"/>
    </location>
</feature>
<feature type="domain" description="Ig-like" evidence="12">
    <location>
        <begin position="30"/>
        <end position="122"/>
    </location>
</feature>
<dbReference type="InterPro" id="IPR013098">
    <property type="entry name" value="Ig_I-set"/>
</dbReference>
<feature type="compositionally biased region" description="Low complexity" evidence="9">
    <location>
        <begin position="1463"/>
        <end position="1479"/>
    </location>
</feature>
<keyword evidence="6 10" id="KW-0472">Membrane</keyword>
<dbReference type="GO" id="GO:0016020">
    <property type="term" value="C:membrane"/>
    <property type="evidence" value="ECO:0007669"/>
    <property type="project" value="UniProtKB-SubCell"/>
</dbReference>
<dbReference type="OrthoDB" id="428111at2759"/>
<keyword evidence="3 11" id="KW-0732">Signal</keyword>
<dbReference type="Pfam" id="PF13927">
    <property type="entry name" value="Ig_3"/>
    <property type="match status" value="2"/>
</dbReference>
<dbReference type="InterPro" id="IPR013106">
    <property type="entry name" value="Ig_V-set"/>
</dbReference>
<dbReference type="GO" id="GO:0035385">
    <property type="term" value="P:Roundabout signaling pathway"/>
    <property type="evidence" value="ECO:0007669"/>
    <property type="project" value="InterPro"/>
</dbReference>
<feature type="region of interest" description="Disordered" evidence="9">
    <location>
        <begin position="1069"/>
        <end position="1291"/>
    </location>
</feature>
<dbReference type="InterPro" id="IPR003598">
    <property type="entry name" value="Ig_sub2"/>
</dbReference>
<sequence length="1520" mass="163408">MDPHLSAVFLVAASLLVTFPRAALGQTRSPRITEHPSDALVARNEPLTLNCKADGRPPPAVTWFKDGEPVRTSPADAKSHRVLLPAGSLFFLRVKKETDAGVYWCVARNVAGVATSRNATLSVAVLRDDFRPEPKDTRVAAGETALLECGPPKGHPEPTLVWKKDGQPIDLEASTRLRVVDGGNLMITDVRQADEGQYRCVAQNMVGVRESAPATLTVHVKPFFSKEPADATVLEDQSVHFQCRVGGDPAPNILWRRDDGKMPIGRAQILDDKSLRIENVVPADEGVYICDAENVVGSISARATLTVHSPPRITTRPQDQKVGLNGVALFECAASGSPPPSVFWTREGSQQLMFPGNAYGRLHVAADGSLRIQGVRREDSGFLVCSALSVAGSTTERAFLEVTSVADVPPPIVEMGPANQTLPLSSVAALPCQATGTPPPRVRWYKNGSPLVSQGPRINVLDNGTLHIDNLQLSDSGLYTCTASSESGETSWSASLTVEKSPGPSLHRTPDPGTFPGPPSQPRILNTTQSSVALSWQQGRPGASPLIGYTIEYFSSDLQTGWVVAANRVTSEAITVTDLKPDTSYIFLVRAENSHGLSVPSPVSSVAKTLSSADQRTVPRYELDEARSRLSTKVVVLRDVMPLSSTSVRLVWDILSGEEYVEGLYVRFCDLSGGSQKYNMVTVLNAGATTNTVTNLRKFTKYEFFLVPFYKSVEGQPSNSKHVQTLEDVPSAPPDNVQVGMLNTTAAFVRWSPPPPQHHNGILLGYKIQIKGKGSKVLAQMTLNATTTSVLLNNLTTGSSYTARVVAYTRVGLGPFSAPTPLVMDPALLHQYPPRAHPSESGAAGGVVRETWFLVLMGVLIIAMAVGLVGFIYLRRRQALSKELGHLSVPVVHGNDIPQLNLMNGKETLWIDRGWRPTDCADKDSSGLLETKLLNNQTLNHELSSNTTDYAEVDSRNLTTFYNCRKDQQQPEIPAPYATTTLINSLPRRDNLESSHLFEPVNVADQGESKTSSSSDSCVKHNLSSMETNPDTGNKSSSMSSEIGSLYTDDNRLQANKLPVSHRGNELLPNWSEFLPPPPEHSPPSASTRLLPGQAPTQTTNSTNRGVSPSFHSHQPGYNPNSPLLGKRSNCSREGTPVGQLHPADGSGGGSSGHGPPVPPVRGGSSCGSNGYSSNWNPQQGGSGANSTGKGDYGNSSGRYAMLPPPQHPPPVPNFPQGFNCNQGRSSSNHSDQSFQHKPASKSPYSDNPQEENIYESGSLLYGENPSTYYNQQSNSATGSQHGSGGYNAIDRGVQSSLPSLASEHLSSRLCHQNIAQQMMKDLGITSGQPACADSDYSDCERWHGSTTAGSWDEDRGSCSSDTCCSCSDSNCPYDGAVDHGEQGPLQGQCQSSNATGWRHRPHHLLGGSRQAPCRRPVSPCYSTDSSYSCARPPHLRSTPHHKPQHHSRTDDVPAYEKPNYPTSQSSNSNTLGSGTGSQRVNKLASMFANGPFPLGNSASSSSSGDQHEKQPLNASEPIR</sequence>
<dbReference type="PANTHER" id="PTHR44170:SF60">
    <property type="entry name" value="ROUNDABOUT HOMOLOG 1"/>
    <property type="match status" value="1"/>
</dbReference>
<dbReference type="Pfam" id="PF07679">
    <property type="entry name" value="I-set"/>
    <property type="match status" value="3"/>
</dbReference>
<keyword evidence="5 10" id="KW-1133">Transmembrane helix</keyword>
<keyword evidence="7" id="KW-1015">Disulfide bond</keyword>
<dbReference type="PROSITE" id="PS50835">
    <property type="entry name" value="IG_LIKE"/>
    <property type="match status" value="5"/>
</dbReference>
<evidence type="ECO:0000256" key="8">
    <source>
        <dbReference type="ARBA" id="ARBA00023319"/>
    </source>
</evidence>
<dbReference type="FunFam" id="2.60.40.10:FF:000008">
    <property type="entry name" value="roundabout homolog 2 isoform X2"/>
    <property type="match status" value="2"/>
</dbReference>
<dbReference type="GO" id="GO:0008046">
    <property type="term" value="F:axon guidance receptor activity"/>
    <property type="evidence" value="ECO:0007669"/>
    <property type="project" value="InterPro"/>
</dbReference>
<feature type="domain" description="Ig-like" evidence="12">
    <location>
        <begin position="132"/>
        <end position="217"/>
    </location>
</feature>
<dbReference type="SUPFAM" id="SSF49265">
    <property type="entry name" value="Fibronectin type III"/>
    <property type="match status" value="2"/>
</dbReference>
<dbReference type="Pfam" id="PF00041">
    <property type="entry name" value="fn3"/>
    <property type="match status" value="2"/>
</dbReference>
<accession>A0A8E5NII3</accession>
<dbReference type="SMART" id="SM00409">
    <property type="entry name" value="IG"/>
    <property type="match status" value="5"/>
</dbReference>